<dbReference type="RefSeq" id="WP_203242969.1">
    <property type="nucleotide sequence ID" value="NZ_JAFBRH010000004.1"/>
</dbReference>
<name>A0AAE3B7A2_9RHOB</name>
<evidence type="ECO:0000313" key="3">
    <source>
        <dbReference type="Proteomes" id="UP000732193"/>
    </source>
</evidence>
<sequence>MAFTQAHTKWLSATQQSAINYDEITQKQDARNVLLAAVTGEISDLQDDLMDASDDLKVEWKRDKFLGLIDRSNKSMDWKNGDRDEEVDTKHDLKDDYMVDDEAVRKLTKLHEKLFDLQSEMENAKDADGNPLFTPADITRELWTPLVQADVLPSNAVADKYSQEAQVFNGACEIYQDKLTDYSKTASKYTNAKRAIKIGTDVISLMGSLAGDAIKIDSFEAQSMSRQDMLTLAQDNADKTAGVATPAQLENIEKMNGLKQQARDAALQVAAVTMTTTVLTGGLGILDSTLDKPEDGRRRTFAAGIAKQAFNALGSAASAAISVHSANVVASDATTGFSSAFQTQMNIASKSVTALIAGGNTGFALFSAAMKFSDGDYNGGVAGITEALQGIAAAVGASFAAGDVKRGTDDQGNMVLGDQAQWQQMGLTIQAAILAGSNIPVIAKHLADVVASDGGKVDLKVILANVGFSAISASLAGAMPAIAGGTYTVVAVEDVEMGSGDALFQKTQVEYDNFNNDADAAQALGETAKPGLGMETPVASPEALMAQKKFLAEQENARKARAMSDFKADLQDPAKKEEFFAQIEDASAREMEVLNELLEDAAQPPQDLDTVEKEQKAMAAMDKLLAEARSCNMKWQALEVITGVGAAAVAAALPGAGLAVAIQKLLIDATTLVRKSYQLNKWMDNMALTVGNSSVYGPAINGRLNSARVQVSLQVLRVLYDALGVAAESIKLADASGVSMGGGTAAGVGIQVGTSMARALTEFAYKMQKEAEIEAGWQLYQIALKSPGDRKRARTAMKWNSTLSKCVIAYGIVIDGDPIAKEVGRSCGITPEVLADQKNVCQKVVSYFETLYSDDAQILKRVPIKKDWHPGTPSPTLVSWLRFKGAAAQRATPPLSEASLKTPEIDRQLSLLVALLGPDSDYAAKRDADFPEFDISNPARETPAYGAFLDDVAGAAKGLIAALRSYAPKNAEPGEGGDWIGGAAHADFVAVVESLTAQTQMIEGEVANDKKRLAEFLKQRQATLNAAAQLDDDADDSVEDDDQKDDGQ</sequence>
<dbReference type="Proteomes" id="UP000732193">
    <property type="component" value="Unassembled WGS sequence"/>
</dbReference>
<evidence type="ECO:0000256" key="1">
    <source>
        <dbReference type="SAM" id="MobiDB-lite"/>
    </source>
</evidence>
<reference evidence="2 3" key="1">
    <citation type="submission" date="2021-01" db="EMBL/GenBank/DDBJ databases">
        <title>Diatom-associated Roseobacters Show Island Model of Population Structure.</title>
        <authorList>
            <person name="Qu L."/>
            <person name="Feng X."/>
            <person name="Chen Y."/>
            <person name="Li L."/>
            <person name="Wang X."/>
            <person name="Hu Z."/>
            <person name="Wang H."/>
            <person name="Luo H."/>
        </authorList>
    </citation>
    <scope>NUCLEOTIDE SEQUENCE [LARGE SCALE GENOMIC DNA]</scope>
    <source>
        <strain evidence="2 3">TR60-84</strain>
    </source>
</reference>
<accession>A0AAE3B7A2</accession>
<dbReference type="EMBL" id="JAFBRM010000004">
    <property type="protein sequence ID" value="MBM1715077.1"/>
    <property type="molecule type" value="Genomic_DNA"/>
</dbReference>
<organism evidence="2 3">
    <name type="scientific">Sulfitobacter geojensis</name>
    <dbReference type="NCBI Taxonomy" id="1342299"/>
    <lineage>
        <taxon>Bacteria</taxon>
        <taxon>Pseudomonadati</taxon>
        <taxon>Pseudomonadota</taxon>
        <taxon>Alphaproteobacteria</taxon>
        <taxon>Rhodobacterales</taxon>
        <taxon>Roseobacteraceae</taxon>
        <taxon>Sulfitobacter</taxon>
    </lineage>
</organism>
<feature type="compositionally biased region" description="Acidic residues" evidence="1">
    <location>
        <begin position="1030"/>
        <end position="1048"/>
    </location>
</feature>
<comment type="caution">
    <text evidence="2">The sequence shown here is derived from an EMBL/GenBank/DDBJ whole genome shotgun (WGS) entry which is preliminary data.</text>
</comment>
<evidence type="ECO:0000313" key="2">
    <source>
        <dbReference type="EMBL" id="MBM1715077.1"/>
    </source>
</evidence>
<dbReference type="AlphaFoldDB" id="A0AAE3B7A2"/>
<proteinExistence type="predicted"/>
<feature type="region of interest" description="Disordered" evidence="1">
    <location>
        <begin position="1027"/>
        <end position="1048"/>
    </location>
</feature>
<keyword evidence="3" id="KW-1185">Reference proteome</keyword>
<gene>
    <name evidence="2" type="ORF">JQV55_16015</name>
</gene>
<protein>
    <submittedName>
        <fullName evidence="2">Uncharacterized protein</fullName>
    </submittedName>
</protein>